<dbReference type="EMBL" id="MZNU01000361">
    <property type="protein sequence ID" value="OWO99400.1"/>
    <property type="molecule type" value="Genomic_DNA"/>
</dbReference>
<sequence length="221" mass="25126">MVLSNKPWYTPKNYTHLFLCGFVATVAVSAILVSIFRQEIHAGVTDICASISHPPIQNGTSTLFEENLAYQTLDPAADDIWKQLVTPNGGFIIDESRNDTQIYGIAMFHQLHCVQMFRRDYQELFARLGEGDMGKRNMEHRMDIQHTLHCLDYLRQVFLCYSDGSIEPTVPDPEGKGGVPKTNGMVPHQCRNNSIWYEKSLASRWSAKHKEKLSGARKHDN</sequence>
<comment type="caution">
    <text evidence="4">The sequence shown here is derived from an EMBL/GenBank/DDBJ whole genome shotgun (WGS) entry which is preliminary data.</text>
</comment>
<dbReference type="PANTHER" id="PTHR33365:SF4">
    <property type="entry name" value="CYCLOCHLOROTINE BIOSYNTHESIS PROTEIN O"/>
    <property type="match status" value="1"/>
</dbReference>
<organism evidence="4 5">
    <name type="scientific">Diplocarpon coronariae</name>
    <dbReference type="NCBI Taxonomy" id="2795749"/>
    <lineage>
        <taxon>Eukaryota</taxon>
        <taxon>Fungi</taxon>
        <taxon>Dikarya</taxon>
        <taxon>Ascomycota</taxon>
        <taxon>Pezizomycotina</taxon>
        <taxon>Leotiomycetes</taxon>
        <taxon>Helotiales</taxon>
        <taxon>Drepanopezizaceae</taxon>
        <taxon>Diplocarpon</taxon>
    </lineage>
</organism>
<keyword evidence="3" id="KW-0472">Membrane</keyword>
<dbReference type="PANTHER" id="PTHR33365">
    <property type="entry name" value="YALI0B05434P"/>
    <property type="match status" value="1"/>
</dbReference>
<dbReference type="STRING" id="503106.A0A218YVV3"/>
<evidence type="ECO:0000313" key="4">
    <source>
        <dbReference type="EMBL" id="OWO99400.1"/>
    </source>
</evidence>
<keyword evidence="3" id="KW-1133">Transmembrane helix</keyword>
<evidence type="ECO:0000256" key="3">
    <source>
        <dbReference type="SAM" id="Phobius"/>
    </source>
</evidence>
<protein>
    <submittedName>
        <fullName evidence="4">Uncharacterized protein</fullName>
    </submittedName>
</protein>
<dbReference type="AlphaFoldDB" id="A0A218YVV3"/>
<proteinExistence type="inferred from homology"/>
<dbReference type="GO" id="GO:0043386">
    <property type="term" value="P:mycotoxin biosynthetic process"/>
    <property type="evidence" value="ECO:0007669"/>
    <property type="project" value="InterPro"/>
</dbReference>
<comment type="pathway">
    <text evidence="1">Mycotoxin biosynthesis.</text>
</comment>
<dbReference type="Pfam" id="PF11807">
    <property type="entry name" value="UstYa"/>
    <property type="match status" value="1"/>
</dbReference>
<accession>A0A218YVV3</accession>
<evidence type="ECO:0000313" key="5">
    <source>
        <dbReference type="Proteomes" id="UP000242519"/>
    </source>
</evidence>
<evidence type="ECO:0000256" key="2">
    <source>
        <dbReference type="ARBA" id="ARBA00035112"/>
    </source>
</evidence>
<dbReference type="InterPro" id="IPR021765">
    <property type="entry name" value="UstYa-like"/>
</dbReference>
<evidence type="ECO:0000256" key="1">
    <source>
        <dbReference type="ARBA" id="ARBA00004685"/>
    </source>
</evidence>
<feature type="transmembrane region" description="Helical" evidence="3">
    <location>
        <begin position="14"/>
        <end position="36"/>
    </location>
</feature>
<keyword evidence="5" id="KW-1185">Reference proteome</keyword>
<dbReference type="OrthoDB" id="3687641at2759"/>
<dbReference type="InParanoid" id="A0A218YVV3"/>
<keyword evidence="3" id="KW-0812">Transmembrane</keyword>
<gene>
    <name evidence="4" type="ORF">B2J93_8797</name>
</gene>
<reference evidence="4 5" key="1">
    <citation type="submission" date="2017-04" db="EMBL/GenBank/DDBJ databases">
        <title>Draft genome sequence of Marssonina coronaria NL1: causal agent of apple blotch.</title>
        <authorList>
            <person name="Cheng Q."/>
        </authorList>
    </citation>
    <scope>NUCLEOTIDE SEQUENCE [LARGE SCALE GENOMIC DNA]</scope>
    <source>
        <strain evidence="4 5">NL1</strain>
    </source>
</reference>
<comment type="similarity">
    <text evidence="2">Belongs to the ustYa family.</text>
</comment>
<name>A0A218YVV3_9HELO</name>
<dbReference type="Proteomes" id="UP000242519">
    <property type="component" value="Unassembled WGS sequence"/>
</dbReference>